<name>A0AAV2TQJ0_CALDB</name>
<dbReference type="PANTHER" id="PTHR10332:SF17">
    <property type="entry name" value="EQUILIBRATIVE NUCLEOSIDE TRANSPORTER 3"/>
    <property type="match status" value="1"/>
</dbReference>
<comment type="similarity">
    <text evidence="2">Belongs to the SLC29A/ENT transporter (TC 2.A.57) family.</text>
</comment>
<accession>A0AAV2TQJ0</accession>
<feature type="transmembrane region" description="Helical" evidence="7">
    <location>
        <begin position="326"/>
        <end position="347"/>
    </location>
</feature>
<keyword evidence="6 7" id="KW-0472">Membrane</keyword>
<dbReference type="AlphaFoldDB" id="A0AAV2TQJ0"/>
<dbReference type="Pfam" id="PF01733">
    <property type="entry name" value="Nucleoside_tran"/>
    <property type="match status" value="1"/>
</dbReference>
<feature type="transmembrane region" description="Helical" evidence="7">
    <location>
        <begin position="359"/>
        <end position="378"/>
    </location>
</feature>
<evidence type="ECO:0000256" key="1">
    <source>
        <dbReference type="ARBA" id="ARBA00004141"/>
    </source>
</evidence>
<dbReference type="GO" id="GO:0005337">
    <property type="term" value="F:nucleoside transmembrane transporter activity"/>
    <property type="evidence" value="ECO:0007669"/>
    <property type="project" value="InterPro"/>
</dbReference>
<evidence type="ECO:0000256" key="6">
    <source>
        <dbReference type="ARBA" id="ARBA00023136"/>
    </source>
</evidence>
<feature type="transmembrane region" description="Helical" evidence="7">
    <location>
        <begin position="207"/>
        <end position="227"/>
    </location>
</feature>
<feature type="transmembrane region" description="Helical" evidence="7">
    <location>
        <begin position="28"/>
        <end position="54"/>
    </location>
</feature>
<evidence type="ECO:0000256" key="4">
    <source>
        <dbReference type="ARBA" id="ARBA00022692"/>
    </source>
</evidence>
<evidence type="ECO:0000313" key="9">
    <source>
        <dbReference type="Proteomes" id="UP001497525"/>
    </source>
</evidence>
<evidence type="ECO:0000256" key="2">
    <source>
        <dbReference type="ARBA" id="ARBA00007965"/>
    </source>
</evidence>
<keyword evidence="3" id="KW-0813">Transport</keyword>
<evidence type="ECO:0000256" key="7">
    <source>
        <dbReference type="SAM" id="Phobius"/>
    </source>
</evidence>
<feature type="transmembrane region" description="Helical" evidence="7">
    <location>
        <begin position="139"/>
        <end position="170"/>
    </location>
</feature>
<comment type="caution">
    <text evidence="8">The sequence shown here is derived from an EMBL/GenBank/DDBJ whole genome shotgun (WGS) entry which is preliminary data.</text>
</comment>
<dbReference type="InterPro" id="IPR036259">
    <property type="entry name" value="MFS_trans_sf"/>
</dbReference>
<keyword evidence="5 7" id="KW-1133">Transmembrane helix</keyword>
<evidence type="ECO:0000256" key="5">
    <source>
        <dbReference type="ARBA" id="ARBA00022989"/>
    </source>
</evidence>
<dbReference type="SUPFAM" id="SSF103473">
    <property type="entry name" value="MFS general substrate transporter"/>
    <property type="match status" value="1"/>
</dbReference>
<dbReference type="Proteomes" id="UP001497525">
    <property type="component" value="Unassembled WGS sequence"/>
</dbReference>
<reference evidence="8" key="1">
    <citation type="submission" date="2024-06" db="EMBL/GenBank/DDBJ databases">
        <authorList>
            <person name="Liu X."/>
            <person name="Lenzi L."/>
            <person name="Haldenby T S."/>
            <person name="Uol C."/>
        </authorList>
    </citation>
    <scope>NUCLEOTIDE SEQUENCE</scope>
</reference>
<comment type="subcellular location">
    <subcellularLocation>
        <location evidence="1">Membrane</location>
        <topology evidence="1">Multi-pass membrane protein</topology>
    </subcellularLocation>
</comment>
<dbReference type="PRINTS" id="PR01130">
    <property type="entry name" value="DERENTRNSPRT"/>
</dbReference>
<dbReference type="PIRSF" id="PIRSF016379">
    <property type="entry name" value="ENT"/>
    <property type="match status" value="1"/>
</dbReference>
<keyword evidence="4 7" id="KW-0812">Transmembrane</keyword>
<organism evidence="8 9">
    <name type="scientific">Calicophoron daubneyi</name>
    <name type="common">Rumen fluke</name>
    <name type="synonym">Paramphistomum daubneyi</name>
    <dbReference type="NCBI Taxonomy" id="300641"/>
    <lineage>
        <taxon>Eukaryota</taxon>
        <taxon>Metazoa</taxon>
        <taxon>Spiralia</taxon>
        <taxon>Lophotrochozoa</taxon>
        <taxon>Platyhelminthes</taxon>
        <taxon>Trematoda</taxon>
        <taxon>Digenea</taxon>
        <taxon>Plagiorchiida</taxon>
        <taxon>Pronocephalata</taxon>
        <taxon>Paramphistomoidea</taxon>
        <taxon>Paramphistomidae</taxon>
        <taxon>Calicophoron</taxon>
    </lineage>
</organism>
<proteinExistence type="inferred from homology"/>
<sequence length="456" mass="49781">MKPAFGEIAEETDEKIKFSPPPKDRCNLVYVIFFLAGIGTLLPWNFFITAIPYFQYKLRNSSVGNTMAIDPSQMTREQVLFGNYLTLCSMLPLAICNILNLFLVKCIPSFHRYVVGSVLVFLMFLITVVLVCVELQSKIFLSITLASVVIINAGNALVQGGLLGIVSVLPSRNMRSHFEGQAVAGVVAAAANIVTIAASELPTKSALAYFTLALVFLAISIVLTLTLKKNAYFMHYWKIECTLKKTGSKASKFADEAASHQPLTAPASDVIRSGRKLWLVWSLYEVLLPGLTVAFTLLVTLSLFPALMQSIRSTVYSQSSRWGSTFFSPVVVFLSFNICDWLGRFVAGMAKWPRRSQPRLMVGLSVLRALLIPFAIFMNQQPRYHLPVAFAHDAFPICFIIVLGLTNGYLISLGMMYGPSFASPGNSEGAGVALSLYLAMGLVAGVAISAGLALLI</sequence>
<dbReference type="EMBL" id="CAXLJL010000623">
    <property type="protein sequence ID" value="CAL5139692.1"/>
    <property type="molecule type" value="Genomic_DNA"/>
</dbReference>
<feature type="transmembrane region" description="Helical" evidence="7">
    <location>
        <begin position="84"/>
        <end position="104"/>
    </location>
</feature>
<feature type="transmembrane region" description="Helical" evidence="7">
    <location>
        <begin position="430"/>
        <end position="455"/>
    </location>
</feature>
<dbReference type="GO" id="GO:0005886">
    <property type="term" value="C:plasma membrane"/>
    <property type="evidence" value="ECO:0007669"/>
    <property type="project" value="TreeGrafter"/>
</dbReference>
<feature type="transmembrane region" description="Helical" evidence="7">
    <location>
        <begin position="113"/>
        <end position="133"/>
    </location>
</feature>
<feature type="transmembrane region" description="Helical" evidence="7">
    <location>
        <begin position="278"/>
        <end position="306"/>
    </location>
</feature>
<feature type="transmembrane region" description="Helical" evidence="7">
    <location>
        <begin position="182"/>
        <end position="201"/>
    </location>
</feature>
<evidence type="ECO:0000313" key="8">
    <source>
        <dbReference type="EMBL" id="CAL5139692.1"/>
    </source>
</evidence>
<dbReference type="GO" id="GO:0005794">
    <property type="term" value="C:Golgi apparatus"/>
    <property type="evidence" value="ECO:0007669"/>
    <property type="project" value="TreeGrafter"/>
</dbReference>
<gene>
    <name evidence="8" type="ORF">CDAUBV1_LOCUS14807</name>
</gene>
<feature type="transmembrane region" description="Helical" evidence="7">
    <location>
        <begin position="394"/>
        <end position="418"/>
    </location>
</feature>
<evidence type="ECO:0000256" key="3">
    <source>
        <dbReference type="ARBA" id="ARBA00022448"/>
    </source>
</evidence>
<evidence type="ECO:0008006" key="10">
    <source>
        <dbReference type="Google" id="ProtNLM"/>
    </source>
</evidence>
<dbReference type="InterPro" id="IPR002259">
    <property type="entry name" value="Eqnu_transpt"/>
</dbReference>
<protein>
    <recommendedName>
        <fullName evidence="10">Equilibrative nucleoside transporter 1</fullName>
    </recommendedName>
</protein>
<dbReference type="PANTHER" id="PTHR10332">
    <property type="entry name" value="EQUILIBRATIVE NUCLEOSIDE TRANSPORTER"/>
    <property type="match status" value="1"/>
</dbReference>